<dbReference type="RefSeq" id="WP_059443221.1">
    <property type="nucleotide sequence ID" value="NZ_JAHPMB010000026.1"/>
</dbReference>
<comment type="caution">
    <text evidence="2">The sequence shown here is derived from an EMBL/GenBank/DDBJ whole genome shotgun (WGS) entry which is preliminary data.</text>
</comment>
<proteinExistence type="predicted"/>
<name>A0AAW3FCP6_BURGA</name>
<dbReference type="Pfam" id="PF04917">
    <property type="entry name" value="Shufflon_N"/>
    <property type="match status" value="1"/>
</dbReference>
<reference evidence="2 3" key="1">
    <citation type="submission" date="2014-04" db="EMBL/GenBank/DDBJ databases">
        <authorList>
            <person name="Bishop-Lilly K.A."/>
            <person name="Broomall S.M."/>
            <person name="Chain P.S."/>
            <person name="Chertkov O."/>
            <person name="Coyne S.R."/>
            <person name="Daligault H.E."/>
            <person name="Davenport K.W."/>
            <person name="Erkkila T."/>
            <person name="Frey K.G."/>
            <person name="Gibbons H.S."/>
            <person name="Gu W."/>
            <person name="Jaissle J."/>
            <person name="Johnson S.L."/>
            <person name="Koroleva G.I."/>
            <person name="Ladner J.T."/>
            <person name="Lo C.-C."/>
            <person name="Minogue T.D."/>
            <person name="Munk C."/>
            <person name="Palacios G.F."/>
            <person name="Redden C.L."/>
            <person name="Rosenzweig C.N."/>
            <person name="Scholz M.B."/>
            <person name="Teshima H."/>
            <person name="Xu Y."/>
        </authorList>
    </citation>
    <scope>NUCLEOTIDE SEQUENCE [LARGE SCALE GENOMIC DNA]</scope>
    <source>
        <strain evidence="3">gladioli</strain>
    </source>
</reference>
<evidence type="ECO:0000313" key="3">
    <source>
        <dbReference type="Proteomes" id="UP000029590"/>
    </source>
</evidence>
<gene>
    <name evidence="2" type="ORF">DM48_7872</name>
</gene>
<dbReference type="AlphaFoldDB" id="A0AAW3FCP6"/>
<dbReference type="Proteomes" id="UP000029590">
    <property type="component" value="Unassembled WGS sequence"/>
</dbReference>
<protein>
    <recommendedName>
        <fullName evidence="1">Bacterial shufflon protein N-terminal domain-containing protein</fullName>
    </recommendedName>
</protein>
<evidence type="ECO:0000259" key="1">
    <source>
        <dbReference type="Pfam" id="PF04917"/>
    </source>
</evidence>
<evidence type="ECO:0000313" key="2">
    <source>
        <dbReference type="EMBL" id="KGC20311.1"/>
    </source>
</evidence>
<organism evidence="2 3">
    <name type="scientific">Burkholderia gladioli</name>
    <name type="common">Pseudomonas marginata</name>
    <name type="synonym">Phytomonas marginata</name>
    <dbReference type="NCBI Taxonomy" id="28095"/>
    <lineage>
        <taxon>Bacteria</taxon>
        <taxon>Pseudomonadati</taxon>
        <taxon>Pseudomonadota</taxon>
        <taxon>Betaproteobacteria</taxon>
        <taxon>Burkholderiales</taxon>
        <taxon>Burkholderiaceae</taxon>
        <taxon>Burkholderia</taxon>
    </lineage>
</organism>
<feature type="domain" description="Bacterial shufflon protein N-terminal" evidence="1">
    <location>
        <begin position="31"/>
        <end position="242"/>
    </location>
</feature>
<sequence length="424" mass="43622">MGYLIAALIAMGVTASMMAQIYDSIDRGIRNVSNSNLSSQASVVGSAFAQYVKDHAASLVAVASPVTPTTLTTDMLSLPSGVGTSNAFGQQYVAKVLQPSPGQLQTMLFTVGGDPIPIDQIVEVAAQSTNHQNLGGFVPYPNQMGDATLQTSVAVGINGSFTQDLTNYGSPGAGHLAMMLAVADASADNGYLYRVDMSQIRPELNNMQTNLGMTDAAGNKHDINGAGTVNAVAGRFSSNIGTAGFDPQVGLPAGYAGGVHTWDVYAEGTIAAGNQGKLNASMDYQGHIVGQLLSLTNAAVPNSPCTNYGVNATSISANADGSGQILSCQLTVQGARWMPIGGPILRYGYFTVADSSFVPAPNCPSGAQQLLQLSLQGFTVNQTATVNGGPATWTGNGWIVHMQDGVGNSLPGTATVGTYCYYGA</sequence>
<dbReference type="EMBL" id="JPGG01000012">
    <property type="protein sequence ID" value="KGC20311.1"/>
    <property type="molecule type" value="Genomic_DNA"/>
</dbReference>
<accession>A0AAW3FCP6</accession>
<dbReference type="InterPro" id="IPR007001">
    <property type="entry name" value="Shufflon_N"/>
</dbReference>